<protein>
    <submittedName>
        <fullName evidence="1">Uncharacterized protein</fullName>
    </submittedName>
</protein>
<sequence>MEQQIDFELLEELIDCAKREVKKRYAVYPRLVAAGKMTGDQALKEQKMMYAIQKALQKIYDGTAPKPVQQSFLNAQDYIKRGWHGG</sequence>
<name>A0A8S5N565_9CAUD</name>
<organism evidence="1">
    <name type="scientific">Myoviridae sp. ctsip2</name>
    <dbReference type="NCBI Taxonomy" id="2826705"/>
    <lineage>
        <taxon>Viruses</taxon>
        <taxon>Duplodnaviria</taxon>
        <taxon>Heunggongvirae</taxon>
        <taxon>Uroviricota</taxon>
        <taxon>Caudoviricetes</taxon>
    </lineage>
</organism>
<proteinExistence type="predicted"/>
<reference evidence="1" key="1">
    <citation type="journal article" date="2021" name="Proc. Natl. Acad. Sci. U.S.A.">
        <title>A Catalog of Tens of Thousands of Viruses from Human Metagenomes Reveals Hidden Associations with Chronic Diseases.</title>
        <authorList>
            <person name="Tisza M.J."/>
            <person name="Buck C.B."/>
        </authorList>
    </citation>
    <scope>NUCLEOTIDE SEQUENCE</scope>
    <source>
        <strain evidence="1">Ctsip2</strain>
    </source>
</reference>
<accession>A0A8S5N565</accession>
<evidence type="ECO:0000313" key="1">
    <source>
        <dbReference type="EMBL" id="DAD89845.1"/>
    </source>
</evidence>
<dbReference type="EMBL" id="BK015070">
    <property type="protein sequence ID" value="DAD89845.1"/>
    <property type="molecule type" value="Genomic_DNA"/>
</dbReference>